<feature type="compositionally biased region" description="Low complexity" evidence="1">
    <location>
        <begin position="39"/>
        <end position="53"/>
    </location>
</feature>
<dbReference type="RefSeq" id="WP_165008550.1">
    <property type="nucleotide sequence ID" value="NZ_CP064954.1"/>
</dbReference>
<accession>A0A7T0KG05</accession>
<dbReference type="KEGG" id="cliz:G7Y31_03095"/>
<dbReference type="AlphaFoldDB" id="A0A7T0KG05"/>
<feature type="signal peptide" evidence="2">
    <location>
        <begin position="1"/>
        <end position="27"/>
    </location>
</feature>
<gene>
    <name evidence="3" type="ORF">G7Y31_03095</name>
</gene>
<feature type="chain" id="PRO_5032425589" evidence="2">
    <location>
        <begin position="28"/>
        <end position="75"/>
    </location>
</feature>
<sequence>MKPHSPRWLSLICTALLFSSFTQPATAQELADAPPPDTTPSTPESPSSTETPSGTIEGPFAEWGMRTPNGAENYE</sequence>
<protein>
    <submittedName>
        <fullName evidence="3">Uncharacterized protein</fullName>
    </submittedName>
</protein>
<organism evidence="3 4">
    <name type="scientific">Corynebacterium lizhenjunii</name>
    <dbReference type="NCBI Taxonomy" id="2709394"/>
    <lineage>
        <taxon>Bacteria</taxon>
        <taxon>Bacillati</taxon>
        <taxon>Actinomycetota</taxon>
        <taxon>Actinomycetes</taxon>
        <taxon>Mycobacteriales</taxon>
        <taxon>Corynebacteriaceae</taxon>
        <taxon>Corynebacterium</taxon>
    </lineage>
</organism>
<evidence type="ECO:0000313" key="3">
    <source>
        <dbReference type="EMBL" id="QPK79706.1"/>
    </source>
</evidence>
<evidence type="ECO:0000256" key="1">
    <source>
        <dbReference type="SAM" id="MobiDB-lite"/>
    </source>
</evidence>
<keyword evidence="4" id="KW-1185">Reference proteome</keyword>
<dbReference type="Proteomes" id="UP000594681">
    <property type="component" value="Chromosome"/>
</dbReference>
<keyword evidence="2" id="KW-0732">Signal</keyword>
<proteinExistence type="predicted"/>
<reference evidence="3 4" key="1">
    <citation type="submission" date="2020-11" db="EMBL/GenBank/DDBJ databases">
        <title>Corynebacterium sp. ZJ-599.</title>
        <authorList>
            <person name="Zhou J."/>
        </authorList>
    </citation>
    <scope>NUCLEOTIDE SEQUENCE [LARGE SCALE GENOMIC DNA]</scope>
    <source>
        <strain evidence="3 4">ZJ-599</strain>
    </source>
</reference>
<evidence type="ECO:0000313" key="4">
    <source>
        <dbReference type="Proteomes" id="UP000594681"/>
    </source>
</evidence>
<dbReference type="EMBL" id="CP064954">
    <property type="protein sequence ID" value="QPK79706.1"/>
    <property type="molecule type" value="Genomic_DNA"/>
</dbReference>
<feature type="region of interest" description="Disordered" evidence="1">
    <location>
        <begin position="26"/>
        <end position="75"/>
    </location>
</feature>
<evidence type="ECO:0000256" key="2">
    <source>
        <dbReference type="SAM" id="SignalP"/>
    </source>
</evidence>
<name>A0A7T0KG05_9CORY</name>